<keyword evidence="1" id="KW-1133">Transmembrane helix</keyword>
<dbReference type="RefSeq" id="WP_252739631.1">
    <property type="nucleotide sequence ID" value="NZ_JAMXIB010000001.1"/>
</dbReference>
<feature type="transmembrane region" description="Helical" evidence="1">
    <location>
        <begin position="257"/>
        <end position="282"/>
    </location>
</feature>
<dbReference type="Proteomes" id="UP001206312">
    <property type="component" value="Unassembled WGS sequence"/>
</dbReference>
<evidence type="ECO:0000256" key="1">
    <source>
        <dbReference type="SAM" id="Phobius"/>
    </source>
</evidence>
<organism evidence="4 5">
    <name type="scientific">Robiginitalea marina</name>
    <dbReference type="NCBI Taxonomy" id="2954105"/>
    <lineage>
        <taxon>Bacteria</taxon>
        <taxon>Pseudomonadati</taxon>
        <taxon>Bacteroidota</taxon>
        <taxon>Flavobacteriia</taxon>
        <taxon>Flavobacteriales</taxon>
        <taxon>Flavobacteriaceae</taxon>
        <taxon>Robiginitalea</taxon>
    </lineage>
</organism>
<dbReference type="SUPFAM" id="SSF55874">
    <property type="entry name" value="ATPase domain of HSP90 chaperone/DNA topoisomerase II/histidine kinase"/>
    <property type="match status" value="1"/>
</dbReference>
<keyword evidence="5" id="KW-1185">Reference proteome</keyword>
<dbReference type="Gene3D" id="3.30.565.10">
    <property type="entry name" value="Histidine kinase-like ATPase, C-terminal domain"/>
    <property type="match status" value="1"/>
</dbReference>
<dbReference type="InterPro" id="IPR036890">
    <property type="entry name" value="HATPase_C_sf"/>
</dbReference>
<feature type="transmembrane region" description="Helical" evidence="1">
    <location>
        <begin position="327"/>
        <end position="344"/>
    </location>
</feature>
<dbReference type="GO" id="GO:0016301">
    <property type="term" value="F:kinase activity"/>
    <property type="evidence" value="ECO:0007669"/>
    <property type="project" value="UniProtKB-KW"/>
</dbReference>
<gene>
    <name evidence="4" type="ORF">NG653_00170</name>
</gene>
<dbReference type="InterPro" id="IPR010559">
    <property type="entry name" value="Sig_transdc_His_kin_internal"/>
</dbReference>
<feature type="transmembrane region" description="Helical" evidence="1">
    <location>
        <begin position="198"/>
        <end position="219"/>
    </location>
</feature>
<evidence type="ECO:0000313" key="5">
    <source>
        <dbReference type="Proteomes" id="UP001206312"/>
    </source>
</evidence>
<reference evidence="4 5" key="1">
    <citation type="submission" date="2022-06" db="EMBL/GenBank/DDBJ databases">
        <authorList>
            <person name="Xuan X."/>
        </authorList>
    </citation>
    <scope>NUCLEOTIDE SEQUENCE [LARGE SCALE GENOMIC DNA]</scope>
    <source>
        <strain evidence="4 5">2V75</strain>
    </source>
</reference>
<dbReference type="PANTHER" id="PTHR34220">
    <property type="entry name" value="SENSOR HISTIDINE KINASE YPDA"/>
    <property type="match status" value="1"/>
</dbReference>
<protein>
    <submittedName>
        <fullName evidence="4">Histidine kinase</fullName>
    </submittedName>
</protein>
<feature type="domain" description="Signal transduction histidine kinase internal region" evidence="2">
    <location>
        <begin position="415"/>
        <end position="492"/>
    </location>
</feature>
<keyword evidence="4" id="KW-0418">Kinase</keyword>
<dbReference type="InterPro" id="IPR011623">
    <property type="entry name" value="7TMR_DISM_rcpt_extracell_dom1"/>
</dbReference>
<name>A0ABT1ATS1_9FLAO</name>
<proteinExistence type="predicted"/>
<keyword evidence="1" id="KW-0472">Membrane</keyword>
<dbReference type="Pfam" id="PF07695">
    <property type="entry name" value="7TMR-DISM_7TM"/>
    <property type="match status" value="1"/>
</dbReference>
<evidence type="ECO:0000259" key="3">
    <source>
        <dbReference type="Pfam" id="PF07695"/>
    </source>
</evidence>
<feature type="transmembrane region" description="Helical" evidence="1">
    <location>
        <begin position="351"/>
        <end position="371"/>
    </location>
</feature>
<feature type="transmembrane region" description="Helical" evidence="1">
    <location>
        <begin position="294"/>
        <end position="315"/>
    </location>
</feature>
<keyword evidence="4" id="KW-0808">Transferase</keyword>
<feature type="transmembrane region" description="Helical" evidence="1">
    <location>
        <begin position="377"/>
        <end position="398"/>
    </location>
</feature>
<keyword evidence="1" id="KW-0812">Transmembrane</keyword>
<dbReference type="EMBL" id="JAMXIB010000001">
    <property type="protein sequence ID" value="MCO5723249.1"/>
    <property type="molecule type" value="Genomic_DNA"/>
</dbReference>
<feature type="transmembrane region" description="Helical" evidence="1">
    <location>
        <begin position="226"/>
        <end position="245"/>
    </location>
</feature>
<dbReference type="PANTHER" id="PTHR34220:SF7">
    <property type="entry name" value="SENSOR HISTIDINE KINASE YPDA"/>
    <property type="match status" value="1"/>
</dbReference>
<dbReference type="InterPro" id="IPR050640">
    <property type="entry name" value="Bact_2-comp_sensor_kinase"/>
</dbReference>
<evidence type="ECO:0000313" key="4">
    <source>
        <dbReference type="EMBL" id="MCO5723249.1"/>
    </source>
</evidence>
<accession>A0ABT1ATS1</accession>
<dbReference type="Pfam" id="PF06580">
    <property type="entry name" value="His_kinase"/>
    <property type="match status" value="1"/>
</dbReference>
<feature type="domain" description="7TM-DISM receptor extracellular" evidence="3">
    <location>
        <begin position="201"/>
        <end position="396"/>
    </location>
</feature>
<evidence type="ECO:0000259" key="2">
    <source>
        <dbReference type="Pfam" id="PF06580"/>
    </source>
</evidence>
<comment type="caution">
    <text evidence="4">The sequence shown here is derived from an EMBL/GenBank/DDBJ whole genome shotgun (WGS) entry which is preliminary data.</text>
</comment>
<sequence length="623" mass="70740">MPAIAQPKLIATVLPWLLLMLFQGMARDAEPKIPGKPVDASFLVIEGSADTLEYIPFIAGSESLPFKKLRGRVATRPEETYWVRLDFQGWEKELSSRPLWILQTGVFNEAEAYLQHLEFFYSKAFGSFQQPRSPGSHMFTDRIEFDPSHLIGGRYLILRLRKLTGRGYIDPGAFRVYDQQANQLAMAREALERQQKAAGTYLFLGLAIPMLLFTLVVYLQNRQKDFLLYAGYLLFLILFFGRTKIPGYLNLVGNDSFVSFFGSNLFEILSSIFYTGFTIEYLKTRTHYPLFHKFLWGIIGFLAVLLLADSSLLLARGFQYHEFLLNLRALVLSAFVLLAIAYLYTRGKSRLAYFIATGSACYSLGSIGLFATGDPNYLLLGVILEIMVFGYGLAYKIYHVQREKQRLEKEASDQKMSALRAQMNPHFIFNSLTAIQHLITRNDRLGALKYLNKFSVLMRRTLEHSVTANISLAEEIRFLNHYLEIEHLRFEGAFSYEVTVSEDLDPEATEVPLLLVQPFVENAIIHGLMPKLSGARELQVAFSTDQGLLKCEVTDNGIGREASRNRQRGFGKRHVSRGMEVTQQRLQMLPGPTAAPGQMEITDLKDPEGTPRGTRVTLWIPLQ</sequence>